<evidence type="ECO:0000256" key="1">
    <source>
        <dbReference type="SAM" id="MobiDB-lite"/>
    </source>
</evidence>
<dbReference type="AlphaFoldDB" id="A0A1R1PQJ2"/>
<accession>A0A1R1PQJ2</accession>
<dbReference type="Gene3D" id="1.10.150.50">
    <property type="entry name" value="Transcription Factor, Ets-1"/>
    <property type="match status" value="1"/>
</dbReference>
<reference evidence="4" key="1">
    <citation type="submission" date="2017-01" db="EMBL/GenBank/DDBJ databases">
        <authorList>
            <person name="Wang Y."/>
            <person name="White M."/>
            <person name="Kvist S."/>
            <person name="Moncalvo J.-M."/>
        </authorList>
    </citation>
    <scope>NUCLEOTIDE SEQUENCE [LARGE SCALE GENOMIC DNA]</scope>
    <source>
        <strain evidence="4">COL-18-3</strain>
    </source>
</reference>
<proteinExistence type="predicted"/>
<evidence type="ECO:0000313" key="4">
    <source>
        <dbReference type="Proteomes" id="UP000188320"/>
    </source>
</evidence>
<evidence type="ECO:0000259" key="2">
    <source>
        <dbReference type="PROSITE" id="PS50105"/>
    </source>
</evidence>
<keyword evidence="4" id="KW-1185">Reference proteome</keyword>
<protein>
    <recommendedName>
        <fullName evidence="2">SAM domain-containing protein</fullName>
    </recommendedName>
</protein>
<feature type="region of interest" description="Disordered" evidence="1">
    <location>
        <begin position="1"/>
        <end position="30"/>
    </location>
</feature>
<dbReference type="EMBL" id="LSSK01000469">
    <property type="protein sequence ID" value="OMH83240.1"/>
    <property type="molecule type" value="Genomic_DNA"/>
</dbReference>
<dbReference type="SMART" id="SM00454">
    <property type="entry name" value="SAM"/>
    <property type="match status" value="1"/>
</dbReference>
<evidence type="ECO:0000313" key="3">
    <source>
        <dbReference type="EMBL" id="OMH83240.1"/>
    </source>
</evidence>
<name>A0A1R1PQJ2_ZANCU</name>
<feature type="compositionally biased region" description="Polar residues" evidence="1">
    <location>
        <begin position="426"/>
        <end position="435"/>
    </location>
</feature>
<feature type="compositionally biased region" description="Polar residues" evidence="1">
    <location>
        <begin position="198"/>
        <end position="207"/>
    </location>
</feature>
<sequence length="435" mass="48575">MTEQEEPAKVNGARKMAQPPDSHGHGGADPREWTVEEVCRWVRTDPKLEDLVPIVRTHSLDGHVLLNYITNVVLRDELGITAFGKRVRFLEALEALKWTVGIVNRGRRERIEHASRKNAYANNGLNKQHGTSYKSVIVNSHTSQSAPNTGFIDRIKPTSATLSERGEREYGVIRENSTTSEWADGKYQCHSRERESESNTPEKSYSSPEYYEDMGSNYNGHGSSMLVNGNSHDKRAASRIADAEKKRIKRQELKKDPAAYALYLQKERERNARRRARMREEKEARLSSLGTNSIFKIMSDNLPLYNAVETPNGGYASHDMKQEDEESGVALSNNNDDTPSNTEKSSPKDSTKQNSSSPMGVSRITDPSKRRLSDALGEAGVDTNQASTSPSIENLDIHSIKKKIRIVPSSTEHPGFKKESFLTDGADQNTSSTPN</sequence>
<dbReference type="OrthoDB" id="73680at2759"/>
<dbReference type="SUPFAM" id="SSF47769">
    <property type="entry name" value="SAM/Pointed domain"/>
    <property type="match status" value="1"/>
</dbReference>
<comment type="caution">
    <text evidence="3">The sequence shown here is derived from an EMBL/GenBank/DDBJ whole genome shotgun (WGS) entry which is preliminary data.</text>
</comment>
<dbReference type="Pfam" id="PF07647">
    <property type="entry name" value="SAM_2"/>
    <property type="match status" value="1"/>
</dbReference>
<feature type="compositionally biased region" description="Polar residues" evidence="1">
    <location>
        <begin position="382"/>
        <end position="392"/>
    </location>
</feature>
<gene>
    <name evidence="3" type="ORF">AX774_g3259</name>
</gene>
<feature type="region of interest" description="Disordered" evidence="1">
    <location>
        <begin position="182"/>
        <end position="208"/>
    </location>
</feature>
<feature type="compositionally biased region" description="Polar residues" evidence="1">
    <location>
        <begin position="330"/>
        <end position="344"/>
    </location>
</feature>
<dbReference type="Proteomes" id="UP000188320">
    <property type="component" value="Unassembled WGS sequence"/>
</dbReference>
<feature type="region of interest" description="Disordered" evidence="1">
    <location>
        <begin position="313"/>
        <end position="393"/>
    </location>
</feature>
<dbReference type="PROSITE" id="PS50105">
    <property type="entry name" value="SAM_DOMAIN"/>
    <property type="match status" value="1"/>
</dbReference>
<feature type="domain" description="SAM" evidence="2">
    <location>
        <begin position="33"/>
        <end position="99"/>
    </location>
</feature>
<feature type="region of interest" description="Disordered" evidence="1">
    <location>
        <begin position="406"/>
        <end position="435"/>
    </location>
</feature>
<dbReference type="InterPro" id="IPR013761">
    <property type="entry name" value="SAM/pointed_sf"/>
</dbReference>
<dbReference type="InterPro" id="IPR001660">
    <property type="entry name" value="SAM"/>
</dbReference>
<organism evidence="3 4">
    <name type="scientific">Zancudomyces culisetae</name>
    <name type="common">Gut fungus</name>
    <name type="synonym">Smittium culisetae</name>
    <dbReference type="NCBI Taxonomy" id="1213189"/>
    <lineage>
        <taxon>Eukaryota</taxon>
        <taxon>Fungi</taxon>
        <taxon>Fungi incertae sedis</taxon>
        <taxon>Zoopagomycota</taxon>
        <taxon>Kickxellomycotina</taxon>
        <taxon>Harpellomycetes</taxon>
        <taxon>Harpellales</taxon>
        <taxon>Legeriomycetaceae</taxon>
        <taxon>Zancudomyces</taxon>
    </lineage>
</organism>